<dbReference type="EMBL" id="CAJNDS010002457">
    <property type="protein sequence ID" value="CAE7483694.1"/>
    <property type="molecule type" value="Genomic_DNA"/>
</dbReference>
<evidence type="ECO:0000256" key="1">
    <source>
        <dbReference type="SAM" id="MobiDB-lite"/>
    </source>
</evidence>
<accession>A0A812SHF6</accession>
<evidence type="ECO:0000256" key="2">
    <source>
        <dbReference type="SAM" id="Phobius"/>
    </source>
</evidence>
<feature type="compositionally biased region" description="Low complexity" evidence="1">
    <location>
        <begin position="440"/>
        <end position="456"/>
    </location>
</feature>
<feature type="transmembrane region" description="Helical" evidence="2">
    <location>
        <begin position="93"/>
        <end position="114"/>
    </location>
</feature>
<comment type="caution">
    <text evidence="3">The sequence shown here is derived from an EMBL/GenBank/DDBJ whole genome shotgun (WGS) entry which is preliminary data.</text>
</comment>
<feature type="region of interest" description="Disordered" evidence="1">
    <location>
        <begin position="438"/>
        <end position="460"/>
    </location>
</feature>
<evidence type="ECO:0000313" key="3">
    <source>
        <dbReference type="EMBL" id="CAE7483694.1"/>
    </source>
</evidence>
<dbReference type="OrthoDB" id="420233at2759"/>
<keyword evidence="2" id="KW-0472">Membrane</keyword>
<protein>
    <submittedName>
        <fullName evidence="3">Uncharacterized protein</fullName>
    </submittedName>
</protein>
<reference evidence="3" key="1">
    <citation type="submission" date="2021-02" db="EMBL/GenBank/DDBJ databases">
        <authorList>
            <person name="Dougan E. K."/>
            <person name="Rhodes N."/>
            <person name="Thang M."/>
            <person name="Chan C."/>
        </authorList>
    </citation>
    <scope>NUCLEOTIDE SEQUENCE</scope>
</reference>
<evidence type="ECO:0000313" key="4">
    <source>
        <dbReference type="Proteomes" id="UP000604046"/>
    </source>
</evidence>
<name>A0A812SHF6_9DINO</name>
<keyword evidence="2" id="KW-1133">Transmembrane helix</keyword>
<keyword evidence="2" id="KW-0812">Transmembrane</keyword>
<proteinExistence type="predicted"/>
<dbReference type="Proteomes" id="UP000604046">
    <property type="component" value="Unassembled WGS sequence"/>
</dbReference>
<sequence>MFSASGGLFVSTMDSWDGIQMSQSMAEQVMVCAYGLTALHSWTQRTLKMTSGFVGECQFYGHLLSKFMFGVEAGNEAAEKRVHQRRRTSLQQIASLWSLILDCFMLILFIVQATGVAPPMVHSLAFYITVSIGSTVMRRMGDPKVDLTPERLNRDMTIMSVLIFGATLGMPRELMPACYMARTLALTFTNSQFSNKVNVVLAPLYVVSHWLNLEPGAPTEKLLFSMVGEVVAVSLMILVVTNLDTKEHNAAMATMELEAKVAEVAEAERTGGAAQRLLSVTCDASVRLTHDLNIQTPSRGLLDLLMCHFGSNCATQLDGTPFLRYVATGDHERFTKFIAENSQANAPARSLHVDMKDSSGVTFKAELFHVTVPSLVGNVGHEHLIGITNDCADDRLGRMENVHVRPSSREGVPMDTLIPFTKADPRFCGHGALSNSFAPSQSGLSRSSQSSSNSSRSTRRADLMKLSTVTEINLVIDLETVDEDFLIRSATITFAKPGACNADSLPNLVEWLKPRYRQQVHNWIQEHANAQYAGREYKEELRGVKLSSPFPNTSAILAGEIKCNGIIDDEEDTASEDGSSDDVGMLMELVIRQLFVH</sequence>
<gene>
    <name evidence="3" type="ORF">SNAT2548_LOCUS27149</name>
</gene>
<organism evidence="3 4">
    <name type="scientific">Symbiodinium natans</name>
    <dbReference type="NCBI Taxonomy" id="878477"/>
    <lineage>
        <taxon>Eukaryota</taxon>
        <taxon>Sar</taxon>
        <taxon>Alveolata</taxon>
        <taxon>Dinophyceae</taxon>
        <taxon>Suessiales</taxon>
        <taxon>Symbiodiniaceae</taxon>
        <taxon>Symbiodinium</taxon>
    </lineage>
</organism>
<keyword evidence="4" id="KW-1185">Reference proteome</keyword>
<dbReference type="AlphaFoldDB" id="A0A812SHF6"/>